<feature type="non-terminal residue" evidence="9">
    <location>
        <position position="1"/>
    </location>
</feature>
<sequence>VHSNKKNVKCQVCGKNLSNPSSLRAHLRIHTGEEPYSCPRCGQHFMWLSGLERHILKCTG</sequence>
<proteinExistence type="predicted"/>
<feature type="domain" description="C2H2-type" evidence="8">
    <location>
        <begin position="8"/>
        <end position="35"/>
    </location>
</feature>
<dbReference type="GO" id="GO:0005694">
    <property type="term" value="C:chromosome"/>
    <property type="evidence" value="ECO:0007669"/>
    <property type="project" value="UniProtKB-ARBA"/>
</dbReference>
<dbReference type="InterPro" id="IPR050331">
    <property type="entry name" value="Zinc_finger"/>
</dbReference>
<evidence type="ECO:0000259" key="8">
    <source>
        <dbReference type="PROSITE" id="PS50157"/>
    </source>
</evidence>
<comment type="subcellular location">
    <subcellularLocation>
        <location evidence="1">Nucleus</location>
    </subcellularLocation>
</comment>
<protein>
    <recommendedName>
        <fullName evidence="8">C2H2-type domain-containing protein</fullName>
    </recommendedName>
</protein>
<dbReference type="PANTHER" id="PTHR16515">
    <property type="entry name" value="PR DOMAIN ZINC FINGER PROTEIN"/>
    <property type="match status" value="1"/>
</dbReference>
<evidence type="ECO:0000256" key="7">
    <source>
        <dbReference type="PROSITE-ProRule" id="PRU00042"/>
    </source>
</evidence>
<dbReference type="Proteomes" id="UP001497382">
    <property type="component" value="Unassembled WGS sequence"/>
</dbReference>
<dbReference type="PROSITE" id="PS50157">
    <property type="entry name" value="ZINC_FINGER_C2H2_2"/>
    <property type="match status" value="2"/>
</dbReference>
<dbReference type="SMART" id="SM00355">
    <property type="entry name" value="ZnF_C2H2"/>
    <property type="match status" value="2"/>
</dbReference>
<dbReference type="FunFam" id="3.30.160.60:FF:000849">
    <property type="entry name" value="Zinc finger protein 408"/>
    <property type="match status" value="1"/>
</dbReference>
<reference evidence="9 10" key="1">
    <citation type="submission" date="2024-04" db="EMBL/GenBank/DDBJ databases">
        <authorList>
            <person name="Rising A."/>
            <person name="Reimegard J."/>
            <person name="Sonavane S."/>
            <person name="Akerstrom W."/>
            <person name="Nylinder S."/>
            <person name="Hedman E."/>
            <person name="Kallberg Y."/>
        </authorList>
    </citation>
    <scope>NUCLEOTIDE SEQUENCE [LARGE SCALE GENOMIC DNA]</scope>
</reference>
<organism evidence="9 10">
    <name type="scientific">Larinioides sclopetarius</name>
    <dbReference type="NCBI Taxonomy" id="280406"/>
    <lineage>
        <taxon>Eukaryota</taxon>
        <taxon>Metazoa</taxon>
        <taxon>Ecdysozoa</taxon>
        <taxon>Arthropoda</taxon>
        <taxon>Chelicerata</taxon>
        <taxon>Arachnida</taxon>
        <taxon>Araneae</taxon>
        <taxon>Araneomorphae</taxon>
        <taxon>Entelegynae</taxon>
        <taxon>Araneoidea</taxon>
        <taxon>Araneidae</taxon>
        <taxon>Larinioides</taxon>
    </lineage>
</organism>
<evidence type="ECO:0000313" key="10">
    <source>
        <dbReference type="Proteomes" id="UP001497382"/>
    </source>
</evidence>
<dbReference type="Gene3D" id="3.30.160.60">
    <property type="entry name" value="Classic Zinc Finger"/>
    <property type="match status" value="2"/>
</dbReference>
<evidence type="ECO:0000256" key="2">
    <source>
        <dbReference type="ARBA" id="ARBA00022723"/>
    </source>
</evidence>
<dbReference type="FunFam" id="3.30.160.60:FF:001732">
    <property type="entry name" value="Zgc:162936"/>
    <property type="match status" value="1"/>
</dbReference>
<keyword evidence="10" id="KW-1185">Reference proteome</keyword>
<dbReference type="PROSITE" id="PS00028">
    <property type="entry name" value="ZINC_FINGER_C2H2_1"/>
    <property type="match status" value="1"/>
</dbReference>
<dbReference type="GO" id="GO:0005634">
    <property type="term" value="C:nucleus"/>
    <property type="evidence" value="ECO:0007669"/>
    <property type="project" value="UniProtKB-SubCell"/>
</dbReference>
<evidence type="ECO:0000256" key="3">
    <source>
        <dbReference type="ARBA" id="ARBA00022737"/>
    </source>
</evidence>
<dbReference type="GO" id="GO:0043565">
    <property type="term" value="F:sequence-specific DNA binding"/>
    <property type="evidence" value="ECO:0007669"/>
    <property type="project" value="UniProtKB-ARBA"/>
</dbReference>
<keyword evidence="2" id="KW-0479">Metal-binding</keyword>
<dbReference type="GO" id="GO:0045893">
    <property type="term" value="P:positive regulation of DNA-templated transcription"/>
    <property type="evidence" value="ECO:0007669"/>
    <property type="project" value="UniProtKB-ARBA"/>
</dbReference>
<name>A0AAV2BZ24_9ARAC</name>
<evidence type="ECO:0000256" key="6">
    <source>
        <dbReference type="ARBA" id="ARBA00023242"/>
    </source>
</evidence>
<dbReference type="InterPro" id="IPR013087">
    <property type="entry name" value="Znf_C2H2_type"/>
</dbReference>
<evidence type="ECO:0000256" key="4">
    <source>
        <dbReference type="ARBA" id="ARBA00022771"/>
    </source>
</evidence>
<dbReference type="SUPFAM" id="SSF57667">
    <property type="entry name" value="beta-beta-alpha zinc fingers"/>
    <property type="match status" value="1"/>
</dbReference>
<keyword evidence="5" id="KW-0862">Zinc</keyword>
<dbReference type="AlphaFoldDB" id="A0AAV2BZ24"/>
<evidence type="ECO:0000313" key="9">
    <source>
        <dbReference type="EMBL" id="CAL1301525.1"/>
    </source>
</evidence>
<accession>A0AAV2BZ24</accession>
<dbReference type="InterPro" id="IPR036236">
    <property type="entry name" value="Znf_C2H2_sf"/>
</dbReference>
<dbReference type="EMBL" id="CAXIEN010000734">
    <property type="protein sequence ID" value="CAL1301525.1"/>
    <property type="molecule type" value="Genomic_DNA"/>
</dbReference>
<dbReference type="PANTHER" id="PTHR16515:SF49">
    <property type="entry name" value="GASTRULA ZINC FINGER PROTEIN XLCGF49.1-LIKE-RELATED"/>
    <property type="match status" value="1"/>
</dbReference>
<evidence type="ECO:0000256" key="5">
    <source>
        <dbReference type="ARBA" id="ARBA00022833"/>
    </source>
</evidence>
<dbReference type="Pfam" id="PF00096">
    <property type="entry name" value="zf-C2H2"/>
    <property type="match status" value="1"/>
</dbReference>
<dbReference type="GO" id="GO:0008270">
    <property type="term" value="F:zinc ion binding"/>
    <property type="evidence" value="ECO:0007669"/>
    <property type="project" value="UniProtKB-KW"/>
</dbReference>
<comment type="caution">
    <text evidence="9">The sequence shown here is derived from an EMBL/GenBank/DDBJ whole genome shotgun (WGS) entry which is preliminary data.</text>
</comment>
<keyword evidence="4 7" id="KW-0863">Zinc-finger</keyword>
<feature type="domain" description="C2H2-type" evidence="8">
    <location>
        <begin position="36"/>
        <end position="60"/>
    </location>
</feature>
<keyword evidence="6" id="KW-0539">Nucleus</keyword>
<evidence type="ECO:0000256" key="1">
    <source>
        <dbReference type="ARBA" id="ARBA00004123"/>
    </source>
</evidence>
<keyword evidence="3" id="KW-0677">Repeat</keyword>
<gene>
    <name evidence="9" type="ORF">LARSCL_LOCUS22580</name>
</gene>